<dbReference type="Gene3D" id="3.10.170.20">
    <property type="match status" value="1"/>
</dbReference>
<dbReference type="AlphaFoldDB" id="A0AAD3CE32"/>
<evidence type="ECO:0008006" key="12">
    <source>
        <dbReference type="Google" id="ProtNLM"/>
    </source>
</evidence>
<feature type="binding site" evidence="8">
    <location>
        <position position="255"/>
    </location>
    <ligand>
        <name>Zn(2+)</name>
        <dbReference type="ChEBI" id="CHEBI:29105"/>
        <note>catalytic</note>
    </ligand>
</feature>
<feature type="active site" evidence="7">
    <location>
        <position position="252"/>
    </location>
</feature>
<dbReference type="Pfam" id="PF01457">
    <property type="entry name" value="Peptidase_M8"/>
    <property type="match status" value="1"/>
</dbReference>
<evidence type="ECO:0000256" key="3">
    <source>
        <dbReference type="ARBA" id="ARBA00022723"/>
    </source>
</evidence>
<keyword evidence="3 8" id="KW-0479">Metal-binding</keyword>
<feature type="signal peptide" evidence="9">
    <location>
        <begin position="1"/>
        <end position="18"/>
    </location>
</feature>
<dbReference type="GO" id="GO:0006508">
    <property type="term" value="P:proteolysis"/>
    <property type="evidence" value="ECO:0007669"/>
    <property type="project" value="UniProtKB-KW"/>
</dbReference>
<gene>
    <name evidence="10" type="ORF">CTEN210_00407</name>
</gene>
<comment type="cofactor">
    <cofactor evidence="8">
        <name>Zn(2+)</name>
        <dbReference type="ChEBI" id="CHEBI:29105"/>
    </cofactor>
    <text evidence="8">Binds 1 zinc ion per subunit.</text>
</comment>
<dbReference type="EMBL" id="BLLK01000019">
    <property type="protein sequence ID" value="GFH43933.1"/>
    <property type="molecule type" value="Genomic_DNA"/>
</dbReference>
<keyword evidence="9" id="KW-0732">Signal</keyword>
<feature type="binding site" evidence="8">
    <location>
        <position position="251"/>
    </location>
    <ligand>
        <name>Zn(2+)</name>
        <dbReference type="ChEBI" id="CHEBI:29105"/>
        <note>catalytic</note>
    </ligand>
</feature>
<evidence type="ECO:0000256" key="5">
    <source>
        <dbReference type="ARBA" id="ARBA00022833"/>
    </source>
</evidence>
<dbReference type="InterPro" id="IPR001577">
    <property type="entry name" value="Peptidase_M8"/>
</dbReference>
<sequence length="688" mass="76305">MKYRAASLFGLFLHFASGELVPHASNSYELDAMMQDFSLDHDIISMADLLKEKRIASSANTTVHLNVKYSSHPHEIYETQDDVTSFRRRKIESELSSKSPMESRAAPSTAPIRIVYDTTELELNTQSNQKNAARIVKQKILPKIADIWSSILRVYPVVDPIKIPKDTCNGLFPNIPSALVSKGVSDADTVIFVSGMNQAANGKRLCGAKSLASASYCMLDQVDRPVVGFINFCLDNIYSNEIDKLINVGTHELAHVFGVNDDLLKYFRDRDSGKPLTSRPFKEVKTNCVDGSKRMLELPSTNTLKKSFTTYDGHERLHYEVVTPKVKLAVQNQFGCDTVEGAMLENQPTKNSCIGAHFDERLFFTETMSPIYSSKYSSVLSPVTVALLEDSGWYDVDYTSKYVKNSPFGLGAGCDFVNDKCIDPQTNQVAKPFQNYFCDVTTKFSATGIDSSSDTTCDPTGTHVAFCDLFDFSSSIPPGFPAPSDTSIQYFENQDLGVLFTHADYCPVPALLKTDCTDSSNFDFQKTYSSEKYGSTSRCFNTQMTSSQGSQKNKGACFATQCNPQSHNFDVMIDGQKLTCEYDGQIHEFPFISNTSFTCPPVHTICPEISCPSLCSGKGKCNYESNPPKCDCFDELDKSRGCFGRDYVEEVKDENTIVQVLSYPSSASLRNAGVLHIFSGILFLAFML</sequence>
<dbReference type="Proteomes" id="UP001054902">
    <property type="component" value="Unassembled WGS sequence"/>
</dbReference>
<evidence type="ECO:0000256" key="9">
    <source>
        <dbReference type="SAM" id="SignalP"/>
    </source>
</evidence>
<evidence type="ECO:0000256" key="6">
    <source>
        <dbReference type="ARBA" id="ARBA00023049"/>
    </source>
</evidence>
<dbReference type="GO" id="GO:0004222">
    <property type="term" value="F:metalloendopeptidase activity"/>
    <property type="evidence" value="ECO:0007669"/>
    <property type="project" value="InterPro"/>
</dbReference>
<feature type="chain" id="PRO_5042179279" description="Leishmanolysin-like peptidase" evidence="9">
    <location>
        <begin position="19"/>
        <end position="688"/>
    </location>
</feature>
<dbReference type="PANTHER" id="PTHR10942:SF0">
    <property type="entry name" value="LEISHMANOLYSIN-LIKE PEPTIDASE"/>
    <property type="match status" value="1"/>
</dbReference>
<evidence type="ECO:0000256" key="1">
    <source>
        <dbReference type="ARBA" id="ARBA00005860"/>
    </source>
</evidence>
<comment type="similarity">
    <text evidence="1">Belongs to the peptidase M8 family.</text>
</comment>
<accession>A0AAD3CE32</accession>
<dbReference type="GO" id="GO:0046872">
    <property type="term" value="F:metal ion binding"/>
    <property type="evidence" value="ECO:0007669"/>
    <property type="project" value="UniProtKB-KW"/>
</dbReference>
<dbReference type="GO" id="GO:0016020">
    <property type="term" value="C:membrane"/>
    <property type="evidence" value="ECO:0007669"/>
    <property type="project" value="InterPro"/>
</dbReference>
<evidence type="ECO:0000256" key="8">
    <source>
        <dbReference type="PIRSR" id="PIRSR601577-2"/>
    </source>
</evidence>
<feature type="binding site" evidence="8">
    <location>
        <position position="357"/>
    </location>
    <ligand>
        <name>Zn(2+)</name>
        <dbReference type="ChEBI" id="CHEBI:29105"/>
        <note>catalytic</note>
    </ligand>
</feature>
<evidence type="ECO:0000313" key="11">
    <source>
        <dbReference type="Proteomes" id="UP001054902"/>
    </source>
</evidence>
<dbReference type="Gene3D" id="3.90.132.10">
    <property type="entry name" value="Leishmanolysin , domain 2"/>
    <property type="match status" value="1"/>
</dbReference>
<evidence type="ECO:0000313" key="10">
    <source>
        <dbReference type="EMBL" id="GFH43933.1"/>
    </source>
</evidence>
<name>A0AAD3CE32_9STRA</name>
<keyword evidence="6 8" id="KW-0482">Metalloprotease</keyword>
<evidence type="ECO:0000256" key="4">
    <source>
        <dbReference type="ARBA" id="ARBA00022801"/>
    </source>
</evidence>
<dbReference type="GO" id="GO:0005737">
    <property type="term" value="C:cytoplasm"/>
    <property type="evidence" value="ECO:0007669"/>
    <property type="project" value="TreeGrafter"/>
</dbReference>
<reference evidence="10 11" key="1">
    <citation type="journal article" date="2021" name="Sci. Rep.">
        <title>The genome of the diatom Chaetoceros tenuissimus carries an ancient integrated fragment of an extant virus.</title>
        <authorList>
            <person name="Hongo Y."/>
            <person name="Kimura K."/>
            <person name="Takaki Y."/>
            <person name="Yoshida Y."/>
            <person name="Baba S."/>
            <person name="Kobayashi G."/>
            <person name="Nagasaki K."/>
            <person name="Hano T."/>
            <person name="Tomaru Y."/>
        </authorList>
    </citation>
    <scope>NUCLEOTIDE SEQUENCE [LARGE SCALE GENOMIC DNA]</scope>
    <source>
        <strain evidence="10 11">NIES-3715</strain>
    </source>
</reference>
<evidence type="ECO:0000256" key="2">
    <source>
        <dbReference type="ARBA" id="ARBA00022670"/>
    </source>
</evidence>
<keyword evidence="5 8" id="KW-0862">Zinc</keyword>
<protein>
    <recommendedName>
        <fullName evidence="12">Leishmanolysin-like peptidase</fullName>
    </recommendedName>
</protein>
<evidence type="ECO:0000256" key="7">
    <source>
        <dbReference type="PIRSR" id="PIRSR601577-1"/>
    </source>
</evidence>
<keyword evidence="11" id="KW-1185">Reference proteome</keyword>
<dbReference type="PANTHER" id="PTHR10942">
    <property type="entry name" value="LEISHMANOLYSIN-LIKE PEPTIDASE"/>
    <property type="match status" value="1"/>
</dbReference>
<dbReference type="GO" id="GO:0007155">
    <property type="term" value="P:cell adhesion"/>
    <property type="evidence" value="ECO:0007669"/>
    <property type="project" value="InterPro"/>
</dbReference>
<proteinExistence type="inferred from homology"/>
<keyword evidence="4" id="KW-0378">Hydrolase</keyword>
<organism evidence="10 11">
    <name type="scientific">Chaetoceros tenuissimus</name>
    <dbReference type="NCBI Taxonomy" id="426638"/>
    <lineage>
        <taxon>Eukaryota</taxon>
        <taxon>Sar</taxon>
        <taxon>Stramenopiles</taxon>
        <taxon>Ochrophyta</taxon>
        <taxon>Bacillariophyta</taxon>
        <taxon>Coscinodiscophyceae</taxon>
        <taxon>Chaetocerotophycidae</taxon>
        <taxon>Chaetocerotales</taxon>
        <taxon>Chaetocerotaceae</taxon>
        <taxon>Chaetoceros</taxon>
    </lineage>
</organism>
<keyword evidence="2" id="KW-0645">Protease</keyword>
<dbReference type="SUPFAM" id="SSF55486">
    <property type="entry name" value="Metalloproteases ('zincins'), catalytic domain"/>
    <property type="match status" value="1"/>
</dbReference>
<comment type="caution">
    <text evidence="10">The sequence shown here is derived from an EMBL/GenBank/DDBJ whole genome shotgun (WGS) entry which is preliminary data.</text>
</comment>